<keyword evidence="4" id="KW-1185">Reference proteome</keyword>
<dbReference type="Pfam" id="PF01476">
    <property type="entry name" value="LysM"/>
    <property type="match status" value="2"/>
</dbReference>
<protein>
    <submittedName>
        <fullName evidence="3">LysM peptidoglycan-binding domain-containing protein</fullName>
    </submittedName>
</protein>
<reference evidence="3 4" key="1">
    <citation type="submission" date="2021-03" db="EMBL/GenBank/DDBJ databases">
        <title>Comparative Genomics and Metabolomics in the genus Turicibacter.</title>
        <authorList>
            <person name="Maki J."/>
            <person name="Looft T."/>
        </authorList>
    </citation>
    <scope>NUCLEOTIDE SEQUENCE</scope>
    <source>
        <strain evidence="3">ISU324</strain>
        <strain evidence="2 4">MMM721</strain>
    </source>
</reference>
<evidence type="ECO:0000313" key="5">
    <source>
        <dbReference type="Proteomes" id="UP001058072"/>
    </source>
</evidence>
<dbReference type="CDD" id="cd00118">
    <property type="entry name" value="LysM"/>
    <property type="match status" value="2"/>
</dbReference>
<dbReference type="PANTHER" id="PTHR33734:SF22">
    <property type="entry name" value="MEMBRANE-BOUND LYTIC MUREIN TRANSGLYCOSYLASE D"/>
    <property type="match status" value="1"/>
</dbReference>
<accession>A0A9Q9CM50</accession>
<dbReference type="InterPro" id="IPR036779">
    <property type="entry name" value="LysM_dom_sf"/>
</dbReference>
<dbReference type="Proteomes" id="UP001058072">
    <property type="component" value="Chromosome"/>
</dbReference>
<feature type="domain" description="LysM" evidence="1">
    <location>
        <begin position="67"/>
        <end position="111"/>
    </location>
</feature>
<dbReference type="AlphaFoldDB" id="A0A9Q9CM50"/>
<organism evidence="3 5">
    <name type="scientific">Turicibacter bilis</name>
    <dbReference type="NCBI Taxonomy" id="2735723"/>
    <lineage>
        <taxon>Bacteria</taxon>
        <taxon>Bacillati</taxon>
        <taxon>Bacillota</taxon>
        <taxon>Erysipelotrichia</taxon>
        <taxon>Erysipelotrichales</taxon>
        <taxon>Turicibacteraceae</taxon>
        <taxon>Turicibacter</taxon>
    </lineage>
</organism>
<dbReference type="Gene3D" id="3.10.350.10">
    <property type="entry name" value="LysM domain"/>
    <property type="match status" value="2"/>
</dbReference>
<sequence length="123" mass="13180">MIGSSSSSLTIYKVQSGDTLSEIAARYGTTVNELVNLNEISNPNLIYPGEVLRIRGNVSGSSSASVATYTVQSGDTLSEIAARYGTTVNELVNLNEINNPNLIYTGEVLRLSLLDEVSDSMME</sequence>
<dbReference type="Proteomes" id="UP001058016">
    <property type="component" value="Chromosome"/>
</dbReference>
<dbReference type="PANTHER" id="PTHR33734">
    <property type="entry name" value="LYSM DOMAIN-CONTAINING GPI-ANCHORED PROTEIN 2"/>
    <property type="match status" value="1"/>
</dbReference>
<feature type="domain" description="LysM" evidence="1">
    <location>
        <begin position="10"/>
        <end position="54"/>
    </location>
</feature>
<dbReference type="InterPro" id="IPR018392">
    <property type="entry name" value="LysM"/>
</dbReference>
<evidence type="ECO:0000313" key="3">
    <source>
        <dbReference type="EMBL" id="UUF09751.1"/>
    </source>
</evidence>
<dbReference type="PROSITE" id="PS51782">
    <property type="entry name" value="LYSM"/>
    <property type="match status" value="2"/>
</dbReference>
<dbReference type="EMBL" id="CP071249">
    <property type="protein sequence ID" value="UUF07254.1"/>
    <property type="molecule type" value="Genomic_DNA"/>
</dbReference>
<evidence type="ECO:0000313" key="4">
    <source>
        <dbReference type="Proteomes" id="UP001058016"/>
    </source>
</evidence>
<name>A0A9Q9CM50_9FIRM</name>
<gene>
    <name evidence="2" type="ORF">J0J69_06645</name>
    <name evidence="3" type="ORF">J0J70_12565</name>
</gene>
<evidence type="ECO:0000259" key="1">
    <source>
        <dbReference type="PROSITE" id="PS51782"/>
    </source>
</evidence>
<dbReference type="EMBL" id="CP071250">
    <property type="protein sequence ID" value="UUF09751.1"/>
    <property type="molecule type" value="Genomic_DNA"/>
</dbReference>
<dbReference type="GO" id="GO:0008932">
    <property type="term" value="F:lytic endotransglycosylase activity"/>
    <property type="evidence" value="ECO:0007669"/>
    <property type="project" value="TreeGrafter"/>
</dbReference>
<evidence type="ECO:0000313" key="2">
    <source>
        <dbReference type="EMBL" id="UUF07254.1"/>
    </source>
</evidence>
<dbReference type="SUPFAM" id="SSF54106">
    <property type="entry name" value="LysM domain"/>
    <property type="match status" value="2"/>
</dbReference>
<proteinExistence type="predicted"/>
<dbReference type="SMART" id="SM00257">
    <property type="entry name" value="LysM"/>
    <property type="match status" value="2"/>
</dbReference>